<dbReference type="InterPro" id="IPR021136">
    <property type="entry name" value="Flagellar_hook_control-like_C"/>
</dbReference>
<keyword evidence="4" id="KW-1185">Reference proteome</keyword>
<dbReference type="RefSeq" id="WP_139375672.1">
    <property type="nucleotide sequence ID" value="NZ_FUYP01000005.1"/>
</dbReference>
<dbReference type="AlphaFoldDB" id="A0A1T5B2V7"/>
<feature type="domain" description="Flagellar hook-length control protein-like C-terminal" evidence="2">
    <location>
        <begin position="245"/>
        <end position="315"/>
    </location>
</feature>
<sequence length="367" mass="36205">MSALPQAPAQAGVAAILAALGGGRAGEPGAGFDRLFAGLPAEQPINAAPVLPNSAELPLDIAAAPVQASDAPAPQVPALAEPAADAAPGGQQPACGATAAAALLAVLDNGFAAASPAAIPSGTTGGAKLAQAIDAPKGGAEDEGAPAEPDAALDMAPLLPAIASPEARPAASAATGAASPITADGKGAQPIAPDSGASMAVIFTQPATHSPGVVAPASAEPVAERTLDLASDDAWIAQLASDIAATKSESGDISFRLMPRHLGRLDVAMTSDDAGVSVKLDTQHEATATVVHAAQGKLVDELRQQGVRVVGAEVTCTPGETGRHSQGQGRAPAHDPAHLIETAAERVEARSEPHREDRAAAHRGRFA</sequence>
<organism evidence="3 4">
    <name type="scientific">Sphingopyxis flava</name>
    <dbReference type="NCBI Taxonomy" id="1507287"/>
    <lineage>
        <taxon>Bacteria</taxon>
        <taxon>Pseudomonadati</taxon>
        <taxon>Pseudomonadota</taxon>
        <taxon>Alphaproteobacteria</taxon>
        <taxon>Sphingomonadales</taxon>
        <taxon>Sphingomonadaceae</taxon>
        <taxon>Sphingopyxis</taxon>
    </lineage>
</organism>
<accession>A0A1T5B2V7</accession>
<dbReference type="CDD" id="cd17470">
    <property type="entry name" value="T3SS_Flik_C"/>
    <property type="match status" value="1"/>
</dbReference>
<evidence type="ECO:0000259" key="2">
    <source>
        <dbReference type="Pfam" id="PF02120"/>
    </source>
</evidence>
<dbReference type="Gene3D" id="3.30.750.140">
    <property type="match status" value="1"/>
</dbReference>
<keyword evidence="3" id="KW-0966">Cell projection</keyword>
<keyword evidence="3" id="KW-0969">Cilium</keyword>
<dbReference type="InterPro" id="IPR038610">
    <property type="entry name" value="FliK-like_C_sf"/>
</dbReference>
<gene>
    <name evidence="3" type="ORF">SAMN06295937_100596</name>
</gene>
<proteinExistence type="predicted"/>
<feature type="region of interest" description="Disordered" evidence="1">
    <location>
        <begin position="346"/>
        <end position="367"/>
    </location>
</feature>
<dbReference type="Proteomes" id="UP000190044">
    <property type="component" value="Unassembled WGS sequence"/>
</dbReference>
<name>A0A1T5B2V7_9SPHN</name>
<dbReference type="EMBL" id="FUYP01000005">
    <property type="protein sequence ID" value="SKB41641.1"/>
    <property type="molecule type" value="Genomic_DNA"/>
</dbReference>
<keyword evidence="3" id="KW-0282">Flagellum</keyword>
<protein>
    <submittedName>
        <fullName evidence="3">Flagellar hook-length control protein FliK</fullName>
    </submittedName>
</protein>
<evidence type="ECO:0000313" key="3">
    <source>
        <dbReference type="EMBL" id="SKB41641.1"/>
    </source>
</evidence>
<evidence type="ECO:0000313" key="4">
    <source>
        <dbReference type="Proteomes" id="UP000190044"/>
    </source>
</evidence>
<reference evidence="4" key="1">
    <citation type="submission" date="2017-02" db="EMBL/GenBank/DDBJ databases">
        <authorList>
            <person name="Varghese N."/>
            <person name="Submissions S."/>
        </authorList>
    </citation>
    <scope>NUCLEOTIDE SEQUENCE [LARGE SCALE GENOMIC DNA]</scope>
    <source>
        <strain evidence="4">R11H</strain>
    </source>
</reference>
<feature type="compositionally biased region" description="Basic and acidic residues" evidence="1">
    <location>
        <begin position="346"/>
        <end position="360"/>
    </location>
</feature>
<dbReference type="OrthoDB" id="7478760at2"/>
<evidence type="ECO:0000256" key="1">
    <source>
        <dbReference type="SAM" id="MobiDB-lite"/>
    </source>
</evidence>
<dbReference type="Pfam" id="PF02120">
    <property type="entry name" value="Flg_hook"/>
    <property type="match status" value="1"/>
</dbReference>
<feature type="compositionally biased region" description="Low complexity" evidence="1">
    <location>
        <begin position="166"/>
        <end position="183"/>
    </location>
</feature>
<feature type="region of interest" description="Disordered" evidence="1">
    <location>
        <begin position="166"/>
        <end position="190"/>
    </location>
</feature>